<keyword evidence="8 17" id="KW-0808">Transferase</keyword>
<dbReference type="PROSITE" id="PS00770">
    <property type="entry name" value="AA_TRANSFER_CLASS_4"/>
    <property type="match status" value="1"/>
</dbReference>
<accession>A0A9J6QM91</accession>
<evidence type="ECO:0000256" key="7">
    <source>
        <dbReference type="ARBA" id="ARBA00022605"/>
    </source>
</evidence>
<keyword evidence="10 17" id="KW-0100">Branched-chain amino acid biosynthesis</keyword>
<proteinExistence type="inferred from homology"/>
<dbReference type="PANTHER" id="PTHR11825:SF44">
    <property type="entry name" value="BRANCHED-CHAIN-AMINO-ACID AMINOTRANSFERASE"/>
    <property type="match status" value="1"/>
</dbReference>
<dbReference type="InterPro" id="IPR033939">
    <property type="entry name" value="BCAT_family"/>
</dbReference>
<keyword evidence="20" id="KW-1185">Reference proteome</keyword>
<keyword evidence="7 17" id="KW-0028">Amino-acid biosynthesis</keyword>
<dbReference type="CDD" id="cd01557">
    <property type="entry name" value="BCAT_beta_family"/>
    <property type="match status" value="1"/>
</dbReference>
<comment type="pathway">
    <text evidence="4 18">Amino-acid biosynthesis; L-leucine biosynthesis; L-leucine from 3-methyl-2-oxobutanoate: step 4/4.</text>
</comment>
<dbReference type="GO" id="GO:0004084">
    <property type="term" value="F:branched-chain-amino-acid transaminase activity"/>
    <property type="evidence" value="ECO:0007669"/>
    <property type="project" value="UniProtKB-EC"/>
</dbReference>
<dbReference type="RefSeq" id="WP_253020540.1">
    <property type="nucleotide sequence ID" value="NZ_JAOSHN010000001.1"/>
</dbReference>
<comment type="pathway">
    <text evidence="3 18">Amino-acid biosynthesis; L-valine biosynthesis; L-valine from pyruvate: step 4/4.</text>
</comment>
<organism evidence="19 20">
    <name type="scientific">Hominibacterium faecale</name>
    <dbReference type="NCBI Taxonomy" id="2839743"/>
    <lineage>
        <taxon>Bacteria</taxon>
        <taxon>Bacillati</taxon>
        <taxon>Bacillota</taxon>
        <taxon>Clostridia</taxon>
        <taxon>Peptostreptococcales</taxon>
        <taxon>Anaerovoracaceae</taxon>
        <taxon>Hominibacterium</taxon>
    </lineage>
</organism>
<sequence>MKYDFPVTKTTNPKAKPDPDTLRFGVDFTDHMFIMDYEEGKGWHDGRIVPYAPLSLDPAAVVFHYAQEMFEGLKAYKTKEGKVQLFRPDMNAKRTNRTNDRLCIPQIDETLYVEAIKALVHVDADWIPEKEGTSLYIRPFIIADEPFLGVRRSNHYKFIIILSPVGPYYVGGLTPTKIYVEDKYVRATDGGTGEAKCGGNYAASLKAQEEAHAKGYEQILWLDGVERKYVEEIGTSNAFFVIDNEVITAPLDGTILPGITRDSVIALLKKEGIQITERRLSIDEVAQAYKDGKFQEMFASGTAAVISPVGELCYKGEKMIINNGQIGAIAQKLYDTLYGIQTGAVVDTMGWTVEVK</sequence>
<comment type="caution">
    <text evidence="19">The sequence shown here is derived from an EMBL/GenBank/DDBJ whole genome shotgun (WGS) entry which is preliminary data.</text>
</comment>
<name>A0A9J6QM91_9FIRM</name>
<evidence type="ECO:0000256" key="17">
    <source>
        <dbReference type="RuleBase" id="RU004517"/>
    </source>
</evidence>
<evidence type="ECO:0000313" key="20">
    <source>
        <dbReference type="Proteomes" id="UP001065549"/>
    </source>
</evidence>
<comment type="catalytic activity">
    <reaction evidence="12 17">
        <text>L-isoleucine + 2-oxoglutarate = (S)-3-methyl-2-oxopentanoate + L-glutamate</text>
        <dbReference type="Rhea" id="RHEA:24801"/>
        <dbReference type="ChEBI" id="CHEBI:16810"/>
        <dbReference type="ChEBI" id="CHEBI:29985"/>
        <dbReference type="ChEBI" id="CHEBI:35146"/>
        <dbReference type="ChEBI" id="CHEBI:58045"/>
        <dbReference type="EC" id="2.6.1.42"/>
    </reaction>
</comment>
<comment type="catalytic activity">
    <reaction evidence="11 17">
        <text>L-valine + 2-oxoglutarate = 3-methyl-2-oxobutanoate + L-glutamate</text>
        <dbReference type="Rhea" id="RHEA:24813"/>
        <dbReference type="ChEBI" id="CHEBI:11851"/>
        <dbReference type="ChEBI" id="CHEBI:16810"/>
        <dbReference type="ChEBI" id="CHEBI:29985"/>
        <dbReference type="ChEBI" id="CHEBI:57762"/>
        <dbReference type="EC" id="2.6.1.42"/>
    </reaction>
</comment>
<reference evidence="19" key="1">
    <citation type="submission" date="2022-09" db="EMBL/GenBank/DDBJ databases">
        <title>Culturomic study of gut microbiota in children with autism spectrum disorder.</title>
        <authorList>
            <person name="Efimov B.A."/>
            <person name="Chaplin A.V."/>
            <person name="Sokolova S.R."/>
            <person name="Pikina A.P."/>
            <person name="Korzhanova M."/>
            <person name="Belova V."/>
            <person name="Korostin D."/>
        </authorList>
    </citation>
    <scope>NUCLEOTIDE SEQUENCE</scope>
    <source>
        <strain evidence="19">ASD5510</strain>
    </source>
</reference>
<keyword evidence="6 17" id="KW-0032">Aminotransferase</keyword>
<gene>
    <name evidence="19" type="ORF">OBO34_01450</name>
</gene>
<dbReference type="Proteomes" id="UP001065549">
    <property type="component" value="Unassembled WGS sequence"/>
</dbReference>
<comment type="pathway">
    <text evidence="2 18">Amino-acid biosynthesis; L-isoleucine biosynthesis; L-isoleucine from 2-oxobutanoate: step 4/4.</text>
</comment>
<dbReference type="Pfam" id="PF01063">
    <property type="entry name" value="Aminotran_4"/>
    <property type="match status" value="1"/>
</dbReference>
<dbReference type="InterPro" id="IPR043131">
    <property type="entry name" value="BCAT-like_N"/>
</dbReference>
<comment type="cofactor">
    <cofactor evidence="1 16">
        <name>pyridoxal 5'-phosphate</name>
        <dbReference type="ChEBI" id="CHEBI:597326"/>
    </cofactor>
</comment>
<evidence type="ECO:0000256" key="2">
    <source>
        <dbReference type="ARBA" id="ARBA00004824"/>
    </source>
</evidence>
<evidence type="ECO:0000313" key="19">
    <source>
        <dbReference type="EMBL" id="MCU7377013.1"/>
    </source>
</evidence>
<evidence type="ECO:0000256" key="5">
    <source>
        <dbReference type="ARBA" id="ARBA00009320"/>
    </source>
</evidence>
<dbReference type="InterPro" id="IPR043132">
    <property type="entry name" value="BCAT-like_C"/>
</dbReference>
<dbReference type="InterPro" id="IPR018300">
    <property type="entry name" value="Aminotrans_IV_CS"/>
</dbReference>
<dbReference type="PANTHER" id="PTHR11825">
    <property type="entry name" value="SUBGROUP IIII AMINOTRANSFERASE"/>
    <property type="match status" value="1"/>
</dbReference>
<comment type="catalytic activity">
    <reaction evidence="13 17">
        <text>L-leucine + 2-oxoglutarate = 4-methyl-2-oxopentanoate + L-glutamate</text>
        <dbReference type="Rhea" id="RHEA:18321"/>
        <dbReference type="ChEBI" id="CHEBI:16810"/>
        <dbReference type="ChEBI" id="CHEBI:17865"/>
        <dbReference type="ChEBI" id="CHEBI:29985"/>
        <dbReference type="ChEBI" id="CHEBI:57427"/>
        <dbReference type="EC" id="2.6.1.42"/>
    </reaction>
</comment>
<dbReference type="SUPFAM" id="SSF56752">
    <property type="entry name" value="D-aminoacid aminotransferase-like PLP-dependent enzymes"/>
    <property type="match status" value="1"/>
</dbReference>
<evidence type="ECO:0000256" key="4">
    <source>
        <dbReference type="ARBA" id="ARBA00005072"/>
    </source>
</evidence>
<evidence type="ECO:0000256" key="9">
    <source>
        <dbReference type="ARBA" id="ARBA00022898"/>
    </source>
</evidence>
<evidence type="ECO:0000256" key="15">
    <source>
        <dbReference type="RuleBase" id="RU004106"/>
    </source>
</evidence>
<dbReference type="EC" id="2.6.1.42" evidence="17"/>
<evidence type="ECO:0000256" key="3">
    <source>
        <dbReference type="ARBA" id="ARBA00004931"/>
    </source>
</evidence>
<feature type="modified residue" description="N6-(pyridoxal phosphate)lysine" evidence="14">
    <location>
        <position position="196"/>
    </location>
</feature>
<dbReference type="GO" id="GO:0009082">
    <property type="term" value="P:branched-chain amino acid biosynthetic process"/>
    <property type="evidence" value="ECO:0007669"/>
    <property type="project" value="UniProtKB-KW"/>
</dbReference>
<dbReference type="GO" id="GO:0008652">
    <property type="term" value="P:amino acid biosynthetic process"/>
    <property type="evidence" value="ECO:0007669"/>
    <property type="project" value="UniProtKB-KW"/>
</dbReference>
<dbReference type="InterPro" id="IPR001544">
    <property type="entry name" value="Aminotrans_IV"/>
</dbReference>
<evidence type="ECO:0000256" key="14">
    <source>
        <dbReference type="PIRSR" id="PIRSR006468-1"/>
    </source>
</evidence>
<evidence type="ECO:0000256" key="16">
    <source>
        <dbReference type="RuleBase" id="RU004516"/>
    </source>
</evidence>
<dbReference type="InterPro" id="IPR005786">
    <property type="entry name" value="B_amino_transII"/>
</dbReference>
<dbReference type="NCBIfam" id="TIGR01123">
    <property type="entry name" value="ilvE_II"/>
    <property type="match status" value="1"/>
</dbReference>
<evidence type="ECO:0000256" key="12">
    <source>
        <dbReference type="ARBA" id="ARBA00048798"/>
    </source>
</evidence>
<evidence type="ECO:0000256" key="18">
    <source>
        <dbReference type="RuleBase" id="RU004519"/>
    </source>
</evidence>
<comment type="similarity">
    <text evidence="5 15">Belongs to the class-IV pyridoxal-phosphate-dependent aminotransferase family.</text>
</comment>
<evidence type="ECO:0000256" key="1">
    <source>
        <dbReference type="ARBA" id="ARBA00001933"/>
    </source>
</evidence>
<evidence type="ECO:0000256" key="8">
    <source>
        <dbReference type="ARBA" id="ARBA00022679"/>
    </source>
</evidence>
<dbReference type="AlphaFoldDB" id="A0A9J6QM91"/>
<keyword evidence="9 16" id="KW-0663">Pyridoxal phosphate</keyword>
<evidence type="ECO:0000256" key="6">
    <source>
        <dbReference type="ARBA" id="ARBA00022576"/>
    </source>
</evidence>
<evidence type="ECO:0000256" key="11">
    <source>
        <dbReference type="ARBA" id="ARBA00048212"/>
    </source>
</evidence>
<dbReference type="NCBIfam" id="NF009897">
    <property type="entry name" value="PRK13357.1"/>
    <property type="match status" value="1"/>
</dbReference>
<evidence type="ECO:0000256" key="10">
    <source>
        <dbReference type="ARBA" id="ARBA00023304"/>
    </source>
</evidence>
<dbReference type="Gene3D" id="3.20.10.10">
    <property type="entry name" value="D-amino Acid Aminotransferase, subunit A, domain 2"/>
    <property type="match status" value="1"/>
</dbReference>
<protein>
    <recommendedName>
        <fullName evidence="17">Branched-chain-amino-acid aminotransferase</fullName>
        <ecNumber evidence="17">2.6.1.42</ecNumber>
    </recommendedName>
</protein>
<dbReference type="EMBL" id="JAOSHN010000001">
    <property type="protein sequence ID" value="MCU7377013.1"/>
    <property type="molecule type" value="Genomic_DNA"/>
</dbReference>
<evidence type="ECO:0000256" key="13">
    <source>
        <dbReference type="ARBA" id="ARBA00049229"/>
    </source>
</evidence>
<dbReference type="PIRSF" id="PIRSF006468">
    <property type="entry name" value="BCAT1"/>
    <property type="match status" value="1"/>
</dbReference>
<dbReference type="InterPro" id="IPR036038">
    <property type="entry name" value="Aminotransferase-like"/>
</dbReference>
<dbReference type="Gene3D" id="3.30.470.10">
    <property type="match status" value="1"/>
</dbReference>